<dbReference type="OrthoDB" id="9803354at2"/>
<dbReference type="GO" id="GO:0030170">
    <property type="term" value="F:pyridoxal phosphate binding"/>
    <property type="evidence" value="ECO:0007669"/>
    <property type="project" value="InterPro"/>
</dbReference>
<evidence type="ECO:0000256" key="4">
    <source>
        <dbReference type="ARBA" id="ARBA00022679"/>
    </source>
</evidence>
<evidence type="ECO:0000259" key="6">
    <source>
        <dbReference type="Pfam" id="PF00155"/>
    </source>
</evidence>
<dbReference type="AlphaFoldDB" id="A0A7Z2JHI9"/>
<organism evidence="7 8">
    <name type="scientific">Paraburkholderia acidisoli</name>
    <dbReference type="NCBI Taxonomy" id="2571748"/>
    <lineage>
        <taxon>Bacteria</taxon>
        <taxon>Pseudomonadati</taxon>
        <taxon>Pseudomonadota</taxon>
        <taxon>Betaproteobacteria</taxon>
        <taxon>Burkholderiales</taxon>
        <taxon>Burkholderiaceae</taxon>
        <taxon>Paraburkholderia</taxon>
    </lineage>
</organism>
<dbReference type="InterPro" id="IPR004839">
    <property type="entry name" value="Aminotransferase_I/II_large"/>
</dbReference>
<dbReference type="InterPro" id="IPR015421">
    <property type="entry name" value="PyrdxlP-dep_Trfase_major"/>
</dbReference>
<dbReference type="PRINTS" id="PR00753">
    <property type="entry name" value="ACCSYNTHASE"/>
</dbReference>
<accession>A0A7Z2JHI9</accession>
<evidence type="ECO:0000313" key="8">
    <source>
        <dbReference type="Proteomes" id="UP000433577"/>
    </source>
</evidence>
<comment type="cofactor">
    <cofactor evidence="1">
        <name>pyridoxal 5'-phosphate</name>
        <dbReference type="ChEBI" id="CHEBI:597326"/>
    </cofactor>
</comment>
<dbReference type="EMBL" id="CP046915">
    <property type="protein sequence ID" value="QGZ65797.1"/>
    <property type="molecule type" value="Genomic_DNA"/>
</dbReference>
<name>A0A7Z2JHI9_9BURK</name>
<dbReference type="FunFam" id="3.40.640.10:FF:000033">
    <property type="entry name" value="Aspartate aminotransferase"/>
    <property type="match status" value="1"/>
</dbReference>
<dbReference type="InterPro" id="IPR050596">
    <property type="entry name" value="AspAT/PAT-like"/>
</dbReference>
<keyword evidence="3 7" id="KW-0032">Aminotransferase</keyword>
<proteinExistence type="inferred from homology"/>
<evidence type="ECO:0000256" key="2">
    <source>
        <dbReference type="ARBA" id="ARBA00007441"/>
    </source>
</evidence>
<dbReference type="KEGG" id="pacs:FAZ98_28245"/>
<evidence type="ECO:0000256" key="1">
    <source>
        <dbReference type="ARBA" id="ARBA00001933"/>
    </source>
</evidence>
<dbReference type="PANTHER" id="PTHR46383:SF1">
    <property type="entry name" value="ASPARTATE AMINOTRANSFERASE"/>
    <property type="match status" value="1"/>
</dbReference>
<evidence type="ECO:0000256" key="5">
    <source>
        <dbReference type="ARBA" id="ARBA00022898"/>
    </source>
</evidence>
<evidence type="ECO:0000256" key="3">
    <source>
        <dbReference type="ARBA" id="ARBA00022576"/>
    </source>
</evidence>
<dbReference type="InterPro" id="IPR015422">
    <property type="entry name" value="PyrdxlP-dep_Trfase_small"/>
</dbReference>
<dbReference type="Pfam" id="PF00155">
    <property type="entry name" value="Aminotran_1_2"/>
    <property type="match status" value="1"/>
</dbReference>
<dbReference type="Gene3D" id="3.40.640.10">
    <property type="entry name" value="Type I PLP-dependent aspartate aminotransferase-like (Major domain)"/>
    <property type="match status" value="1"/>
</dbReference>
<evidence type="ECO:0000313" key="7">
    <source>
        <dbReference type="EMBL" id="QGZ65797.1"/>
    </source>
</evidence>
<keyword evidence="5" id="KW-0663">Pyridoxal phosphate</keyword>
<dbReference type="InterPro" id="IPR015424">
    <property type="entry name" value="PyrdxlP-dep_Trfase"/>
</dbReference>
<dbReference type="GO" id="GO:0006520">
    <property type="term" value="P:amino acid metabolic process"/>
    <property type="evidence" value="ECO:0007669"/>
    <property type="project" value="InterPro"/>
</dbReference>
<sequence>MYDQAARLPGDTSDLIHLELGRPHADTPLPIKQATIDALLAGDVHYSDMRGIPALRRALAAKLREDNALDVTEDDVLVTSGLTHASFAAFFSLIDEGDEVILLAPFYPQHVGKIELAGGKPVIVDLDRDHGFSIDASAIEAAITPRTKAIVLVNPANPTGRVYSRAELEALADVAIRHDLVVISDEVYEAIVYDAARHISLASLPGMRERTITMLAFTKSYAMDGWRLGFMTAPPEVMPALLKITANDVTHVNTFIQAGALAAVTGPRAMLQTLVDEDRAKRDLVVESLNGMRGVTCRAPEGTIYAFADIRATGLSAQHCAERLLVEARVVVEAGSFYGAAGEGHLRVCFGSDSKARIAEAMTRMKRFFDALA</sequence>
<dbReference type="CDD" id="cd00609">
    <property type="entry name" value="AAT_like"/>
    <property type="match status" value="1"/>
</dbReference>
<gene>
    <name evidence="7" type="ORF">FAZ98_28245</name>
</gene>
<dbReference type="Proteomes" id="UP000433577">
    <property type="component" value="Chromosome 3"/>
</dbReference>
<reference evidence="7 8" key="1">
    <citation type="submission" date="2019-12" db="EMBL/GenBank/DDBJ databases">
        <title>Paraburkholderia acidiphila 7Q-K02 sp. nov and Paraburkholderia acidisoli DHF22 sp. nov., two strains isolated from forest soil.</title>
        <authorList>
            <person name="Gao Z."/>
            <person name="Qiu L."/>
        </authorList>
    </citation>
    <scope>NUCLEOTIDE SEQUENCE [LARGE SCALE GENOMIC DNA]</scope>
    <source>
        <strain evidence="7 8">DHF22</strain>
    </source>
</reference>
<feature type="domain" description="Aminotransferase class I/classII large" evidence="6">
    <location>
        <begin position="14"/>
        <end position="359"/>
    </location>
</feature>
<comment type="similarity">
    <text evidence="2">Belongs to the class-I pyridoxal-phosphate-dependent aminotransferase family.</text>
</comment>
<keyword evidence="4 7" id="KW-0808">Transferase</keyword>
<keyword evidence="8" id="KW-1185">Reference proteome</keyword>
<protein>
    <submittedName>
        <fullName evidence="7">Aminotransferase class I/II-fold pyridoxal phosphate-dependent enzyme</fullName>
    </submittedName>
</protein>
<dbReference type="SUPFAM" id="SSF53383">
    <property type="entry name" value="PLP-dependent transferases"/>
    <property type="match status" value="1"/>
</dbReference>
<dbReference type="GO" id="GO:0008483">
    <property type="term" value="F:transaminase activity"/>
    <property type="evidence" value="ECO:0007669"/>
    <property type="project" value="UniProtKB-KW"/>
</dbReference>
<dbReference type="PANTHER" id="PTHR46383">
    <property type="entry name" value="ASPARTATE AMINOTRANSFERASE"/>
    <property type="match status" value="1"/>
</dbReference>
<dbReference type="Gene3D" id="3.90.1150.10">
    <property type="entry name" value="Aspartate Aminotransferase, domain 1"/>
    <property type="match status" value="1"/>
</dbReference>